<comment type="caution">
    <text evidence="2">The sequence shown here is derived from an EMBL/GenBank/DDBJ whole genome shotgun (WGS) entry which is preliminary data.</text>
</comment>
<dbReference type="Pfam" id="PF02305">
    <property type="entry name" value="Phage_F"/>
    <property type="match status" value="2"/>
</dbReference>
<dbReference type="InterPro" id="IPR016184">
    <property type="entry name" value="Capsid/spike_ssDNA_virus"/>
</dbReference>
<evidence type="ECO:0000313" key="2">
    <source>
        <dbReference type="EMBL" id="KGF34856.1"/>
    </source>
</evidence>
<sequence>MSKKIPLIKASRANRPRNAFDLSQKHLFTAHAGMLLPVMTMDLIPHDHVSIQATDFMRCLPMNSAAFMSMRSVYEFFFVPYSQLWHPFDQFITGMNDYRSSLFSEKYNNKVPLAVPSFQRKLLSDYFVAPQSSDLFFKQKDIFGYTTATNFLRLLDLLGYGVYQNSDGSERNDSYKHNITTSERLSFFRLAAYQKIYSDFYRNSTYEAFDASSFSLDDVTTNTSILDVMLRFGQLRYRNAQLDYFTNLRPTPLFDLDDQSIWSFVNTPGYSDSLTIDSDTNAVNLHSDSGLLTVSSIRNAFALDKLLRITQRAGKTYAEQIKAHFGYEVSEGRDGRVNYLGGFDSNIQVGDVTQMSGTTASPESGVSIKHGGYLGRVTGKAQGSGSGHIEFDAHEHGVLMCIYSLVPDMQYDATRLDPFVTKLSRGDFFIPEFEDLGMQPLQTRFISDSGKQTEKFKGWQPRYSEYKTALDINHGQFANGQPLSYWSVGRGRSGETLDTFNIASLKINPKWLDSIFAVNYNGTQLTDCVFGGCQFNIQKVSDMSESGEPRI</sequence>
<evidence type="ECO:0000256" key="1">
    <source>
        <dbReference type="ARBA" id="ARBA00009963"/>
    </source>
</evidence>
<dbReference type="SUPFAM" id="SSF88645">
    <property type="entry name" value="ssDNA viruses"/>
    <property type="match status" value="2"/>
</dbReference>
<organism evidence="2 3">
    <name type="scientific">Hoylesella buccalis DNF00853</name>
    <dbReference type="NCBI Taxonomy" id="1401074"/>
    <lineage>
        <taxon>Bacteria</taxon>
        <taxon>Pseudomonadati</taxon>
        <taxon>Bacteroidota</taxon>
        <taxon>Bacteroidia</taxon>
        <taxon>Bacteroidales</taxon>
        <taxon>Prevotellaceae</taxon>
        <taxon>Hoylesella</taxon>
    </lineage>
</organism>
<dbReference type="EMBL" id="JRNN01000063">
    <property type="protein sequence ID" value="KGF34856.1"/>
    <property type="molecule type" value="Genomic_DNA"/>
</dbReference>
<name>A0A095ZKH6_9BACT</name>
<dbReference type="OrthoDB" id="1068648at2"/>
<gene>
    <name evidence="2" type="ORF">HMPREF2137_05675</name>
</gene>
<proteinExistence type="inferred from homology"/>
<protein>
    <submittedName>
        <fullName evidence="2">Capsid protein</fullName>
    </submittedName>
</protein>
<dbReference type="Proteomes" id="UP000029556">
    <property type="component" value="Unassembled WGS sequence"/>
</dbReference>
<dbReference type="AlphaFoldDB" id="A0A095ZKH6"/>
<dbReference type="InterPro" id="IPR003514">
    <property type="entry name" value="Microviridae_protein_F"/>
</dbReference>
<comment type="similarity">
    <text evidence="1">Belongs to the microviridae F protein family.</text>
</comment>
<dbReference type="Gene3D" id="2.60.169.10">
    <property type="entry name" value="Microviridae F protein"/>
    <property type="match status" value="1"/>
</dbReference>
<dbReference type="RefSeq" id="WP_036872496.1">
    <property type="nucleotide sequence ID" value="NZ_JRNN01000063.1"/>
</dbReference>
<accession>A0A095ZKH6</accession>
<dbReference type="GO" id="GO:0005198">
    <property type="term" value="F:structural molecule activity"/>
    <property type="evidence" value="ECO:0007669"/>
    <property type="project" value="InterPro"/>
</dbReference>
<evidence type="ECO:0000313" key="3">
    <source>
        <dbReference type="Proteomes" id="UP000029556"/>
    </source>
</evidence>
<dbReference type="InterPro" id="IPR037002">
    <property type="entry name" value="Microviridae_protein_F_sf"/>
</dbReference>
<reference evidence="2 3" key="1">
    <citation type="submission" date="2014-07" db="EMBL/GenBank/DDBJ databases">
        <authorList>
            <person name="McCorrison J."/>
            <person name="Sanka R."/>
            <person name="Torralba M."/>
            <person name="Gillis M."/>
            <person name="Haft D.H."/>
            <person name="Methe B."/>
            <person name="Sutton G."/>
            <person name="Nelson K.E."/>
        </authorList>
    </citation>
    <scope>NUCLEOTIDE SEQUENCE [LARGE SCALE GENOMIC DNA]</scope>
    <source>
        <strain evidence="2 3">DNF00853</strain>
    </source>
</reference>